<evidence type="ECO:0000313" key="6">
    <source>
        <dbReference type="Proteomes" id="UP000018291"/>
    </source>
</evidence>
<evidence type="ECO:0000313" key="5">
    <source>
        <dbReference type="EMBL" id="CCM62732.1"/>
    </source>
</evidence>
<dbReference type="InterPro" id="IPR036390">
    <property type="entry name" value="WH_DNA-bd_sf"/>
</dbReference>
<dbReference type="SMART" id="SM00418">
    <property type="entry name" value="HTH_ARSR"/>
    <property type="match status" value="1"/>
</dbReference>
<proteinExistence type="predicted"/>
<gene>
    <name evidence="5" type="ORF">BN381_130290</name>
</gene>
<dbReference type="InterPro" id="IPR036388">
    <property type="entry name" value="WH-like_DNA-bd_sf"/>
</dbReference>
<evidence type="ECO:0000256" key="3">
    <source>
        <dbReference type="ARBA" id="ARBA00023163"/>
    </source>
</evidence>
<dbReference type="AlphaFoldDB" id="R4Z299"/>
<keyword evidence="3" id="KW-0804">Transcription</keyword>
<dbReference type="OrthoDB" id="9810923at2"/>
<dbReference type="NCBIfam" id="NF033788">
    <property type="entry name" value="HTH_metalloreg"/>
    <property type="match status" value="1"/>
</dbReference>
<dbReference type="HOGENOM" id="CLU_097806_7_3_11"/>
<keyword evidence="1" id="KW-0805">Transcription regulation</keyword>
<dbReference type="PANTHER" id="PTHR43132">
    <property type="entry name" value="ARSENICAL RESISTANCE OPERON REPRESSOR ARSR-RELATED"/>
    <property type="match status" value="1"/>
</dbReference>
<dbReference type="SUPFAM" id="SSF46785">
    <property type="entry name" value="Winged helix' DNA-binding domain"/>
    <property type="match status" value="1"/>
</dbReference>
<dbReference type="InterPro" id="IPR051011">
    <property type="entry name" value="Metal_resp_trans_reg"/>
</dbReference>
<dbReference type="PROSITE" id="PS50987">
    <property type="entry name" value="HTH_ARSR_2"/>
    <property type="match status" value="1"/>
</dbReference>
<keyword evidence="6" id="KW-1185">Reference proteome</keyword>
<accession>R4Z299</accession>
<dbReference type="RefSeq" id="WP_012224378.1">
    <property type="nucleotide sequence ID" value="NZ_HG422565.1"/>
</dbReference>
<dbReference type="eggNOG" id="COG0640">
    <property type="taxonomic scope" value="Bacteria"/>
</dbReference>
<dbReference type="CDD" id="cd00090">
    <property type="entry name" value="HTH_ARSR"/>
    <property type="match status" value="1"/>
</dbReference>
<comment type="caution">
    <text evidence="5">The sequence shown here is derived from an EMBL/GenBank/DDBJ whole genome shotgun (WGS) entry which is preliminary data.</text>
</comment>
<dbReference type="PRINTS" id="PR00778">
    <property type="entry name" value="HTHARSR"/>
</dbReference>
<dbReference type="Gene3D" id="1.10.10.10">
    <property type="entry name" value="Winged helix-like DNA-binding domain superfamily/Winged helix DNA-binding domain"/>
    <property type="match status" value="1"/>
</dbReference>
<keyword evidence="2" id="KW-0238">DNA-binding</keyword>
<dbReference type="InterPro" id="IPR001845">
    <property type="entry name" value="HTH_ArsR_DNA-bd_dom"/>
</dbReference>
<dbReference type="Proteomes" id="UP000018291">
    <property type="component" value="Unassembled WGS sequence"/>
</dbReference>
<evidence type="ECO:0000256" key="1">
    <source>
        <dbReference type="ARBA" id="ARBA00023015"/>
    </source>
</evidence>
<dbReference type="InterPro" id="IPR011991">
    <property type="entry name" value="ArsR-like_HTH"/>
</dbReference>
<dbReference type="STRING" id="1229780.BN381_130290"/>
<evidence type="ECO:0000256" key="2">
    <source>
        <dbReference type="ARBA" id="ARBA00023125"/>
    </source>
</evidence>
<protein>
    <submittedName>
        <fullName evidence="5">Transcriptional regulator, ArsR family</fullName>
    </submittedName>
</protein>
<dbReference type="EMBL" id="CANL01000005">
    <property type="protein sequence ID" value="CCM62732.1"/>
    <property type="molecule type" value="Genomic_DNA"/>
</dbReference>
<evidence type="ECO:0000259" key="4">
    <source>
        <dbReference type="PROSITE" id="PS50987"/>
    </source>
</evidence>
<feature type="domain" description="HTH arsR-type" evidence="4">
    <location>
        <begin position="30"/>
        <end position="125"/>
    </location>
</feature>
<organism evidence="5 6">
    <name type="scientific">Candidatus Neomicrothrix parvicella RN1</name>
    <dbReference type="NCBI Taxonomy" id="1229780"/>
    <lineage>
        <taxon>Bacteria</taxon>
        <taxon>Bacillati</taxon>
        <taxon>Actinomycetota</taxon>
        <taxon>Acidimicrobiia</taxon>
        <taxon>Acidimicrobiales</taxon>
        <taxon>Microthrixaceae</taxon>
        <taxon>Candidatus Neomicrothrix</taxon>
    </lineage>
</organism>
<dbReference type="GO" id="GO:0003677">
    <property type="term" value="F:DNA binding"/>
    <property type="evidence" value="ECO:0007669"/>
    <property type="project" value="UniProtKB-KW"/>
</dbReference>
<name>R4Z299_9ACTN</name>
<sequence length="133" mass="14649">MTTATDLHSDGCQVRMVDPDRVATTKEFLINSAEARRLADGFKLLGEPSRLRILYALYEADELCVCDLAAAVGVTETVVSHSMRLLRAAGIVANRRDGRVVYYRLDDAHVRMLLQVSRAHDAHRPGADAEAVV</sequence>
<dbReference type="PANTHER" id="PTHR43132:SF6">
    <property type="entry name" value="HTH-TYPE TRANSCRIPTIONAL REPRESSOR CZRA"/>
    <property type="match status" value="1"/>
</dbReference>
<dbReference type="Pfam" id="PF01022">
    <property type="entry name" value="HTH_5"/>
    <property type="match status" value="1"/>
</dbReference>
<dbReference type="GO" id="GO:0003700">
    <property type="term" value="F:DNA-binding transcription factor activity"/>
    <property type="evidence" value="ECO:0007669"/>
    <property type="project" value="InterPro"/>
</dbReference>
<reference evidence="5 6" key="1">
    <citation type="journal article" date="2013" name="ISME J.">
        <title>Metabolic model for the filamentous 'Candidatus Microthrix parvicella' based on genomic and metagenomic analyses.</title>
        <authorList>
            <person name="Jon McIlroy S."/>
            <person name="Kristiansen R."/>
            <person name="Albertsen M."/>
            <person name="Michael Karst S."/>
            <person name="Rossetti S."/>
            <person name="Lund Nielsen J."/>
            <person name="Tandoi V."/>
            <person name="James Seviour R."/>
            <person name="Nielsen P.H."/>
        </authorList>
    </citation>
    <scope>NUCLEOTIDE SEQUENCE [LARGE SCALE GENOMIC DNA]</scope>
    <source>
        <strain evidence="5 6">RN1</strain>
    </source>
</reference>